<dbReference type="AlphaFoldDB" id="A0A7W8GFF1"/>
<keyword evidence="1" id="KW-0812">Transmembrane</keyword>
<protein>
    <submittedName>
        <fullName evidence="2">Uncharacterized protein</fullName>
    </submittedName>
</protein>
<gene>
    <name evidence="2" type="ORF">HNQ09_002084</name>
</gene>
<sequence length="61" mass="6999">MLPILGVIFLPFTTLLYVLLWTPLGLPPLSWLWLILAVLLDLGSWGSTGYANRDRYVRRRA</sequence>
<keyword evidence="3" id="KW-1185">Reference proteome</keyword>
<reference evidence="2 3" key="1">
    <citation type="submission" date="2020-08" db="EMBL/GenBank/DDBJ databases">
        <title>Genomic Encyclopedia of Type Strains, Phase IV (KMG-IV): sequencing the most valuable type-strain genomes for metagenomic binning, comparative biology and taxonomic classification.</title>
        <authorList>
            <person name="Goeker M."/>
        </authorList>
    </citation>
    <scope>NUCLEOTIDE SEQUENCE [LARGE SCALE GENOMIC DNA]</scope>
    <source>
        <strain evidence="2 3">DSM 101791</strain>
    </source>
</reference>
<feature type="transmembrane region" description="Helical" evidence="1">
    <location>
        <begin position="7"/>
        <end position="24"/>
    </location>
</feature>
<feature type="transmembrane region" description="Helical" evidence="1">
    <location>
        <begin position="30"/>
        <end position="51"/>
    </location>
</feature>
<keyword evidence="1" id="KW-1133">Transmembrane helix</keyword>
<dbReference type="Proteomes" id="UP000525389">
    <property type="component" value="Unassembled WGS sequence"/>
</dbReference>
<keyword evidence="1" id="KW-0472">Membrane</keyword>
<dbReference type="RefSeq" id="WP_221269747.1">
    <property type="nucleotide sequence ID" value="NZ_JACHFN010000007.1"/>
</dbReference>
<evidence type="ECO:0000313" key="3">
    <source>
        <dbReference type="Proteomes" id="UP000525389"/>
    </source>
</evidence>
<comment type="caution">
    <text evidence="2">The sequence shown here is derived from an EMBL/GenBank/DDBJ whole genome shotgun (WGS) entry which is preliminary data.</text>
</comment>
<name>A0A7W8GFF1_9DEIO</name>
<accession>A0A7W8GFF1</accession>
<organism evidence="2 3">
    <name type="scientific">Deinococcus budaensis</name>
    <dbReference type="NCBI Taxonomy" id="1665626"/>
    <lineage>
        <taxon>Bacteria</taxon>
        <taxon>Thermotogati</taxon>
        <taxon>Deinococcota</taxon>
        <taxon>Deinococci</taxon>
        <taxon>Deinococcales</taxon>
        <taxon>Deinococcaceae</taxon>
        <taxon>Deinococcus</taxon>
    </lineage>
</organism>
<dbReference type="EMBL" id="JACHFN010000007">
    <property type="protein sequence ID" value="MBB5234641.1"/>
    <property type="molecule type" value="Genomic_DNA"/>
</dbReference>
<proteinExistence type="predicted"/>
<evidence type="ECO:0000313" key="2">
    <source>
        <dbReference type="EMBL" id="MBB5234641.1"/>
    </source>
</evidence>
<evidence type="ECO:0000256" key="1">
    <source>
        <dbReference type="SAM" id="Phobius"/>
    </source>
</evidence>